<keyword evidence="1" id="KW-0812">Transmembrane</keyword>
<protein>
    <submittedName>
        <fullName evidence="2">Uncharacterized protein</fullName>
    </submittedName>
</protein>
<dbReference type="EMBL" id="BARV01026747">
    <property type="protein sequence ID" value="GAI44359.1"/>
    <property type="molecule type" value="Genomic_DNA"/>
</dbReference>
<sequence>TWATLLGIPAVGIAGALFARGMISDLMQGVAAGGTAIAAYTLPAMLMPDLFSRRAPAGGGQLPAGAGVKQLTAGPLGAPQRAQQAAARIGLEF</sequence>
<evidence type="ECO:0000256" key="1">
    <source>
        <dbReference type="SAM" id="Phobius"/>
    </source>
</evidence>
<name>X1QM62_9ZZZZ</name>
<comment type="caution">
    <text evidence="2">The sequence shown here is derived from an EMBL/GenBank/DDBJ whole genome shotgun (WGS) entry which is preliminary data.</text>
</comment>
<proteinExistence type="predicted"/>
<feature type="transmembrane region" description="Helical" evidence="1">
    <location>
        <begin position="29"/>
        <end position="47"/>
    </location>
</feature>
<dbReference type="AlphaFoldDB" id="X1QM62"/>
<feature type="non-terminal residue" evidence="2">
    <location>
        <position position="1"/>
    </location>
</feature>
<keyword evidence="1" id="KW-0472">Membrane</keyword>
<organism evidence="2">
    <name type="scientific">marine sediment metagenome</name>
    <dbReference type="NCBI Taxonomy" id="412755"/>
    <lineage>
        <taxon>unclassified sequences</taxon>
        <taxon>metagenomes</taxon>
        <taxon>ecological metagenomes</taxon>
    </lineage>
</organism>
<evidence type="ECO:0000313" key="2">
    <source>
        <dbReference type="EMBL" id="GAI44359.1"/>
    </source>
</evidence>
<reference evidence="2" key="1">
    <citation type="journal article" date="2014" name="Front. Microbiol.">
        <title>High frequency of phylogenetically diverse reductive dehalogenase-homologous genes in deep subseafloor sedimentary metagenomes.</title>
        <authorList>
            <person name="Kawai M."/>
            <person name="Futagami T."/>
            <person name="Toyoda A."/>
            <person name="Takaki Y."/>
            <person name="Nishi S."/>
            <person name="Hori S."/>
            <person name="Arai W."/>
            <person name="Tsubouchi T."/>
            <person name="Morono Y."/>
            <person name="Uchiyama I."/>
            <person name="Ito T."/>
            <person name="Fujiyama A."/>
            <person name="Inagaki F."/>
            <person name="Takami H."/>
        </authorList>
    </citation>
    <scope>NUCLEOTIDE SEQUENCE</scope>
    <source>
        <strain evidence="2">Expedition CK06-06</strain>
    </source>
</reference>
<gene>
    <name evidence="2" type="ORF">S06H3_43164</name>
</gene>
<keyword evidence="1" id="KW-1133">Transmembrane helix</keyword>
<accession>X1QM62</accession>